<comment type="caution">
    <text evidence="9">The sequence shown here is derived from an EMBL/GenBank/DDBJ whole genome shotgun (WGS) entry which is preliminary data.</text>
</comment>
<evidence type="ECO:0000313" key="9">
    <source>
        <dbReference type="EMBL" id="SEU01325.1"/>
    </source>
</evidence>
<dbReference type="InterPro" id="IPR011010">
    <property type="entry name" value="DNA_brk_join_enz"/>
</dbReference>
<dbReference type="InterPro" id="IPR004107">
    <property type="entry name" value="Integrase_SAM-like_N"/>
</dbReference>
<gene>
    <name evidence="9" type="ORF">SAMN05216521_104545</name>
</gene>
<dbReference type="PANTHER" id="PTHR30349">
    <property type="entry name" value="PHAGE INTEGRASE-RELATED"/>
    <property type="match status" value="1"/>
</dbReference>
<dbReference type="PROSITE" id="PS51900">
    <property type="entry name" value="CB"/>
    <property type="match status" value="1"/>
</dbReference>
<dbReference type="InterPro" id="IPR044068">
    <property type="entry name" value="CB"/>
</dbReference>
<dbReference type="Proteomes" id="UP000182121">
    <property type="component" value="Unassembled WGS sequence"/>
</dbReference>
<sequence>MASIVKRKKKYSVVYTYVDESGKKRQKWETFDTSTEAKKRKNQIEYEQETGSFIVPTAKTVNDLLEEYMSIYGVNTWAMSTYESRQSLLSNYVRPIIGDMKLEDLNPRVMDKYYRDLLTVKAVSTRFVKARTEFVTAKTVRQIHKVLHNAFNQAVKWELISRNPVEHATLPKTETKPREIWTADTLIKALEVCDDEILSLAINLAFSCSLRMGELLGLTWDCVDISPASIEQGRASIFVEKELQRVNRNAMENLNEKDIMFKFPRTFASTHTALVLKTPKTKTSVRKIFLPKTVAEMLVERKATIEELKDLFGDEFVDFNLVFCSSNGKPIEGQVINRGFSKLIEEHGLPKVVFHSLRHSSITYKLKLNGGDMKSVQGDSGHAQIKMVADVYSHIIDDDRRVNAARLEEAFYSGRQAEPEEVVEKPAEQKPQSDQELLLSLLQKPGMAELLKTLAKSM</sequence>
<keyword evidence="4 6" id="KW-0238">DNA-binding</keyword>
<comment type="similarity">
    <text evidence="2">Belongs to the 'phage' integrase family.</text>
</comment>
<dbReference type="Pfam" id="PF00589">
    <property type="entry name" value="Phage_integrase"/>
    <property type="match status" value="1"/>
</dbReference>
<dbReference type="GO" id="GO:0015074">
    <property type="term" value="P:DNA integration"/>
    <property type="evidence" value="ECO:0007669"/>
    <property type="project" value="UniProtKB-KW"/>
</dbReference>
<dbReference type="GO" id="GO:0006310">
    <property type="term" value="P:DNA recombination"/>
    <property type="evidence" value="ECO:0007669"/>
    <property type="project" value="UniProtKB-KW"/>
</dbReference>
<protein>
    <submittedName>
        <fullName evidence="9">Site-specific recombinase XerD</fullName>
    </submittedName>
</protein>
<name>A0A1I0IW68_9FIRM</name>
<dbReference type="PANTHER" id="PTHR30349:SF41">
    <property type="entry name" value="INTEGRASE_RECOMBINASE PROTEIN MJ0367-RELATED"/>
    <property type="match status" value="1"/>
</dbReference>
<evidence type="ECO:0000256" key="2">
    <source>
        <dbReference type="ARBA" id="ARBA00008857"/>
    </source>
</evidence>
<comment type="function">
    <text evidence="1">Site-specific tyrosine recombinase, which acts by catalyzing the cutting and rejoining of the recombining DNA molecules.</text>
</comment>
<feature type="domain" description="Core-binding (CB)" evidence="8">
    <location>
        <begin position="59"/>
        <end position="155"/>
    </location>
</feature>
<dbReference type="SUPFAM" id="SSF56349">
    <property type="entry name" value="DNA breaking-rejoining enzymes"/>
    <property type="match status" value="1"/>
</dbReference>
<reference evidence="9 10" key="1">
    <citation type="submission" date="2016-10" db="EMBL/GenBank/DDBJ databases">
        <authorList>
            <person name="Varghese N."/>
            <person name="Submissions S."/>
        </authorList>
    </citation>
    <scope>NUCLEOTIDE SEQUENCE [LARGE SCALE GENOMIC DNA]</scope>
    <source>
        <strain evidence="9 10">NLAE-zl-C196</strain>
    </source>
</reference>
<dbReference type="RefSeq" id="WP_022364499.1">
    <property type="nucleotide sequence ID" value="NZ_FOIO01000045.1"/>
</dbReference>
<dbReference type="InterPro" id="IPR002104">
    <property type="entry name" value="Integrase_catalytic"/>
</dbReference>
<evidence type="ECO:0000313" key="10">
    <source>
        <dbReference type="Proteomes" id="UP000182121"/>
    </source>
</evidence>
<feature type="domain" description="Tyr recombinase" evidence="7">
    <location>
        <begin position="176"/>
        <end position="406"/>
    </location>
</feature>
<dbReference type="InterPro" id="IPR050090">
    <property type="entry name" value="Tyrosine_recombinase_XerCD"/>
</dbReference>
<evidence type="ECO:0000259" key="7">
    <source>
        <dbReference type="PROSITE" id="PS51898"/>
    </source>
</evidence>
<evidence type="ECO:0000256" key="6">
    <source>
        <dbReference type="PROSITE-ProRule" id="PRU01248"/>
    </source>
</evidence>
<dbReference type="AlphaFoldDB" id="A0A1I0IW68"/>
<keyword evidence="5" id="KW-0233">DNA recombination</keyword>
<evidence type="ECO:0000256" key="4">
    <source>
        <dbReference type="ARBA" id="ARBA00023125"/>
    </source>
</evidence>
<accession>A0A1I0IW68</accession>
<dbReference type="GO" id="GO:0003677">
    <property type="term" value="F:DNA binding"/>
    <property type="evidence" value="ECO:0007669"/>
    <property type="project" value="UniProtKB-UniRule"/>
</dbReference>
<dbReference type="EMBL" id="FOIO01000045">
    <property type="protein sequence ID" value="SEU01325.1"/>
    <property type="molecule type" value="Genomic_DNA"/>
</dbReference>
<dbReference type="CDD" id="cd01189">
    <property type="entry name" value="INT_ICEBs1_C_like"/>
    <property type="match status" value="1"/>
</dbReference>
<evidence type="ECO:0000256" key="1">
    <source>
        <dbReference type="ARBA" id="ARBA00003283"/>
    </source>
</evidence>
<proteinExistence type="inferred from homology"/>
<evidence type="ECO:0000256" key="3">
    <source>
        <dbReference type="ARBA" id="ARBA00022908"/>
    </source>
</evidence>
<dbReference type="PROSITE" id="PS51898">
    <property type="entry name" value="TYR_RECOMBINASE"/>
    <property type="match status" value="1"/>
</dbReference>
<dbReference type="InterPro" id="IPR010998">
    <property type="entry name" value="Integrase_recombinase_N"/>
</dbReference>
<evidence type="ECO:0000259" key="8">
    <source>
        <dbReference type="PROSITE" id="PS51900"/>
    </source>
</evidence>
<dbReference type="Gene3D" id="1.10.150.130">
    <property type="match status" value="1"/>
</dbReference>
<dbReference type="Gene3D" id="1.10.443.10">
    <property type="entry name" value="Intergrase catalytic core"/>
    <property type="match status" value="1"/>
</dbReference>
<keyword evidence="3" id="KW-0229">DNA integration</keyword>
<organism evidence="9 10">
    <name type="scientific">Enterocloster clostridioformis</name>
    <dbReference type="NCBI Taxonomy" id="1531"/>
    <lineage>
        <taxon>Bacteria</taxon>
        <taxon>Bacillati</taxon>
        <taxon>Bacillota</taxon>
        <taxon>Clostridia</taxon>
        <taxon>Lachnospirales</taxon>
        <taxon>Lachnospiraceae</taxon>
        <taxon>Enterocloster</taxon>
    </lineage>
</organism>
<evidence type="ECO:0000256" key="5">
    <source>
        <dbReference type="ARBA" id="ARBA00023172"/>
    </source>
</evidence>
<dbReference type="InterPro" id="IPR013762">
    <property type="entry name" value="Integrase-like_cat_sf"/>
</dbReference>
<dbReference type="Pfam" id="PF14659">
    <property type="entry name" value="Phage_int_SAM_3"/>
    <property type="match status" value="1"/>
</dbReference>